<dbReference type="PRINTS" id="PR00385">
    <property type="entry name" value="P450"/>
</dbReference>
<dbReference type="PRINTS" id="PR00359">
    <property type="entry name" value="BP450"/>
</dbReference>
<keyword evidence="5 7" id="KW-0408">Iron</keyword>
<dbReference type="AlphaFoldDB" id="A0A3E0GXB2"/>
<dbReference type="GO" id="GO:0005506">
    <property type="term" value="F:iron ion binding"/>
    <property type="evidence" value="ECO:0007669"/>
    <property type="project" value="InterPro"/>
</dbReference>
<evidence type="ECO:0000313" key="8">
    <source>
        <dbReference type="EMBL" id="REH33021.1"/>
    </source>
</evidence>
<keyword evidence="4 7" id="KW-0560">Oxidoreductase</keyword>
<evidence type="ECO:0000256" key="2">
    <source>
        <dbReference type="ARBA" id="ARBA00022617"/>
    </source>
</evidence>
<evidence type="ECO:0000256" key="7">
    <source>
        <dbReference type="RuleBase" id="RU000461"/>
    </source>
</evidence>
<dbReference type="PANTHER" id="PTHR46696:SF1">
    <property type="entry name" value="CYTOCHROME P450 YJIB-RELATED"/>
    <property type="match status" value="1"/>
</dbReference>
<evidence type="ECO:0000313" key="9">
    <source>
        <dbReference type="Proteomes" id="UP000256269"/>
    </source>
</evidence>
<dbReference type="Pfam" id="PF00067">
    <property type="entry name" value="p450"/>
    <property type="match status" value="1"/>
</dbReference>
<evidence type="ECO:0000256" key="4">
    <source>
        <dbReference type="ARBA" id="ARBA00023002"/>
    </source>
</evidence>
<dbReference type="EMBL" id="QUNO01000020">
    <property type="protein sequence ID" value="REH33021.1"/>
    <property type="molecule type" value="Genomic_DNA"/>
</dbReference>
<dbReference type="GO" id="GO:0020037">
    <property type="term" value="F:heme binding"/>
    <property type="evidence" value="ECO:0007669"/>
    <property type="project" value="InterPro"/>
</dbReference>
<dbReference type="InterPro" id="IPR017972">
    <property type="entry name" value="Cyt_P450_CS"/>
</dbReference>
<dbReference type="OrthoDB" id="3664945at2"/>
<dbReference type="PROSITE" id="PS00086">
    <property type="entry name" value="CYTOCHROME_P450"/>
    <property type="match status" value="1"/>
</dbReference>
<keyword evidence="2 7" id="KW-0349">Heme</keyword>
<dbReference type="Gene3D" id="1.10.630.10">
    <property type="entry name" value="Cytochrome P450"/>
    <property type="match status" value="1"/>
</dbReference>
<dbReference type="SUPFAM" id="SSF48264">
    <property type="entry name" value="Cytochrome P450"/>
    <property type="match status" value="1"/>
</dbReference>
<dbReference type="GO" id="GO:0016705">
    <property type="term" value="F:oxidoreductase activity, acting on paired donors, with incorporation or reduction of molecular oxygen"/>
    <property type="evidence" value="ECO:0007669"/>
    <property type="project" value="InterPro"/>
</dbReference>
<evidence type="ECO:0000256" key="5">
    <source>
        <dbReference type="ARBA" id="ARBA00023004"/>
    </source>
</evidence>
<dbReference type="Proteomes" id="UP000256269">
    <property type="component" value="Unassembled WGS sequence"/>
</dbReference>
<proteinExistence type="inferred from homology"/>
<dbReference type="CDD" id="cd11030">
    <property type="entry name" value="CYP105-like"/>
    <property type="match status" value="1"/>
</dbReference>
<name>A0A3E0GXB2_9PSEU</name>
<dbReference type="InterPro" id="IPR036396">
    <property type="entry name" value="Cyt_P450_sf"/>
</dbReference>
<comment type="caution">
    <text evidence="8">The sequence shown here is derived from an EMBL/GenBank/DDBJ whole genome shotgun (WGS) entry which is preliminary data.</text>
</comment>
<evidence type="ECO:0000256" key="3">
    <source>
        <dbReference type="ARBA" id="ARBA00022723"/>
    </source>
</evidence>
<dbReference type="InterPro" id="IPR001128">
    <property type="entry name" value="Cyt_P450"/>
</dbReference>
<gene>
    <name evidence="8" type="ORF">BCF44_12093</name>
</gene>
<keyword evidence="3 7" id="KW-0479">Metal-binding</keyword>
<protein>
    <submittedName>
        <fullName evidence="8">Cytochrome P450</fullName>
    </submittedName>
</protein>
<dbReference type="GO" id="GO:0004497">
    <property type="term" value="F:monooxygenase activity"/>
    <property type="evidence" value="ECO:0007669"/>
    <property type="project" value="UniProtKB-KW"/>
</dbReference>
<keyword evidence="6 7" id="KW-0503">Monooxygenase</keyword>
<comment type="similarity">
    <text evidence="1 7">Belongs to the cytochrome P450 family.</text>
</comment>
<reference evidence="8 9" key="1">
    <citation type="submission" date="2018-08" db="EMBL/GenBank/DDBJ databases">
        <title>Genomic Encyclopedia of Archaeal and Bacterial Type Strains, Phase II (KMG-II): from individual species to whole genera.</title>
        <authorList>
            <person name="Goeker M."/>
        </authorList>
    </citation>
    <scope>NUCLEOTIDE SEQUENCE [LARGE SCALE GENOMIC DNA]</scope>
    <source>
        <strain evidence="8 9">DSM 45791</strain>
    </source>
</reference>
<sequence length="412" mass="45817">MAGKLAHVTETRPATRADIPEFPATRPESCPFDPDSAFTRLRAEDPVTPVRCPAGMDAWLVSRYEDIRAVLADPRVSARAATSNHMLPDYDDADPLPGAILSHDGEEHARLRRLLIGEFTVRRMEALRPYIQRITDEHIDGMLKGADADLLTDFALPIPSLVICEMLGVPYADRDMFQHDSQVLIGFEADMATREATAQRLRDYLRELIEQRMVEPRDDLVSRLIARGNETDRPLIMEELEILALSLLVAGHETTANTIVLSMSALLANPEQLAAMRAAPETIGTAVEELLRYLSVVQFGIFRYATEDLTVGGIDVKAGEWLIAATQSGNRDEQVYPHADRLDVTRKDRTHLAFGFGAHQCIGQQLARIELQVALTALLQRVPGLRLAEPQAPSDFKHNGIVYGLRSMPVTW</sequence>
<evidence type="ECO:0000256" key="6">
    <source>
        <dbReference type="ARBA" id="ARBA00023033"/>
    </source>
</evidence>
<dbReference type="FunFam" id="1.10.630.10:FF:000018">
    <property type="entry name" value="Cytochrome P450 monooxygenase"/>
    <property type="match status" value="1"/>
</dbReference>
<evidence type="ECO:0000256" key="1">
    <source>
        <dbReference type="ARBA" id="ARBA00010617"/>
    </source>
</evidence>
<dbReference type="PANTHER" id="PTHR46696">
    <property type="entry name" value="P450, PUTATIVE (EUROFUNG)-RELATED"/>
    <property type="match status" value="1"/>
</dbReference>
<accession>A0A3E0GXB2</accession>
<keyword evidence="9" id="KW-1185">Reference proteome</keyword>
<dbReference type="InterPro" id="IPR002397">
    <property type="entry name" value="Cyt_P450_B"/>
</dbReference>
<organism evidence="8 9">
    <name type="scientific">Kutzneria buriramensis</name>
    <dbReference type="NCBI Taxonomy" id="1045776"/>
    <lineage>
        <taxon>Bacteria</taxon>
        <taxon>Bacillati</taxon>
        <taxon>Actinomycetota</taxon>
        <taxon>Actinomycetes</taxon>
        <taxon>Pseudonocardiales</taxon>
        <taxon>Pseudonocardiaceae</taxon>
        <taxon>Kutzneria</taxon>
    </lineage>
</organism>